<dbReference type="SUPFAM" id="SSF50630">
    <property type="entry name" value="Acid proteases"/>
    <property type="match status" value="1"/>
</dbReference>
<accession>A0AAW2R233</accession>
<dbReference type="InterPro" id="IPR036397">
    <property type="entry name" value="RNaseH_sf"/>
</dbReference>
<dbReference type="InterPro" id="IPR001584">
    <property type="entry name" value="Integrase_cat-core"/>
</dbReference>
<dbReference type="GO" id="GO:0015074">
    <property type="term" value="P:DNA integration"/>
    <property type="evidence" value="ECO:0007669"/>
    <property type="project" value="InterPro"/>
</dbReference>
<dbReference type="CDD" id="cd01647">
    <property type="entry name" value="RT_LTR"/>
    <property type="match status" value="1"/>
</dbReference>
<dbReference type="SUPFAM" id="SSF56672">
    <property type="entry name" value="DNA/RNA polymerases"/>
    <property type="match status" value="1"/>
</dbReference>
<keyword evidence="2" id="KW-0645">Protease</keyword>
<dbReference type="PANTHER" id="PTHR37984">
    <property type="entry name" value="PROTEIN CBG26694"/>
    <property type="match status" value="1"/>
</dbReference>
<reference evidence="10" key="1">
    <citation type="submission" date="2020-06" db="EMBL/GenBank/DDBJ databases">
        <authorList>
            <person name="Li T."/>
            <person name="Hu X."/>
            <person name="Zhang T."/>
            <person name="Song X."/>
            <person name="Zhang H."/>
            <person name="Dai N."/>
            <person name="Sheng W."/>
            <person name="Hou X."/>
            <person name="Wei L."/>
        </authorList>
    </citation>
    <scope>NUCLEOTIDE SEQUENCE</scope>
    <source>
        <strain evidence="10">G02</strain>
        <tissue evidence="10">Leaf</tissue>
    </source>
</reference>
<dbReference type="GO" id="GO:0004519">
    <property type="term" value="F:endonuclease activity"/>
    <property type="evidence" value="ECO:0007669"/>
    <property type="project" value="UniProtKB-KW"/>
</dbReference>
<dbReference type="AlphaFoldDB" id="A0AAW2R233"/>
<dbReference type="InterPro" id="IPR021109">
    <property type="entry name" value="Peptidase_aspartic_dom_sf"/>
</dbReference>
<dbReference type="Gene3D" id="2.40.70.10">
    <property type="entry name" value="Acid Proteases"/>
    <property type="match status" value="1"/>
</dbReference>
<dbReference type="InterPro" id="IPR043128">
    <property type="entry name" value="Rev_trsase/Diguanyl_cyclase"/>
</dbReference>
<keyword evidence="5" id="KW-0540">Nuclease</keyword>
<proteinExistence type="predicted"/>
<evidence type="ECO:0000256" key="1">
    <source>
        <dbReference type="ARBA" id="ARBA00012493"/>
    </source>
</evidence>
<feature type="domain" description="Integrase catalytic" evidence="9">
    <location>
        <begin position="579"/>
        <end position="718"/>
    </location>
</feature>
<evidence type="ECO:0000256" key="3">
    <source>
        <dbReference type="ARBA" id="ARBA00022679"/>
    </source>
</evidence>
<dbReference type="EC" id="2.7.7.49" evidence="1"/>
<dbReference type="PROSITE" id="PS50994">
    <property type="entry name" value="INTEGRASE"/>
    <property type="match status" value="1"/>
</dbReference>
<dbReference type="InterPro" id="IPR041373">
    <property type="entry name" value="RT_RNaseH"/>
</dbReference>
<dbReference type="Gene3D" id="3.10.10.10">
    <property type="entry name" value="HIV Type 1 Reverse Transcriptase, subunit A, domain 1"/>
    <property type="match status" value="1"/>
</dbReference>
<dbReference type="Pfam" id="PF08284">
    <property type="entry name" value="RVP_2"/>
    <property type="match status" value="1"/>
</dbReference>
<dbReference type="Pfam" id="PF00078">
    <property type="entry name" value="RVT_1"/>
    <property type="match status" value="1"/>
</dbReference>
<evidence type="ECO:0000256" key="6">
    <source>
        <dbReference type="ARBA" id="ARBA00022759"/>
    </source>
</evidence>
<keyword evidence="6" id="KW-0255">Endonuclease</keyword>
<dbReference type="CDD" id="cd00303">
    <property type="entry name" value="retropepsin_like"/>
    <property type="match status" value="1"/>
</dbReference>
<name>A0AAW2R233_SESRA</name>
<evidence type="ECO:0000256" key="2">
    <source>
        <dbReference type="ARBA" id="ARBA00022670"/>
    </source>
</evidence>
<keyword evidence="7" id="KW-0378">Hydrolase</keyword>
<dbReference type="InterPro" id="IPR043502">
    <property type="entry name" value="DNA/RNA_pol_sf"/>
</dbReference>
<dbReference type="FunFam" id="3.10.10.10:FF:000007">
    <property type="entry name" value="Retrovirus-related Pol polyprotein from transposon 17.6-like Protein"/>
    <property type="match status" value="1"/>
</dbReference>
<dbReference type="GO" id="GO:0006508">
    <property type="term" value="P:proteolysis"/>
    <property type="evidence" value="ECO:0007669"/>
    <property type="project" value="UniProtKB-KW"/>
</dbReference>
<gene>
    <name evidence="10" type="ORF">Sradi_3309100</name>
</gene>
<evidence type="ECO:0000256" key="5">
    <source>
        <dbReference type="ARBA" id="ARBA00022722"/>
    </source>
</evidence>
<dbReference type="EMBL" id="JACGWJ010000014">
    <property type="protein sequence ID" value="KAL0373934.1"/>
    <property type="molecule type" value="Genomic_DNA"/>
</dbReference>
<dbReference type="PANTHER" id="PTHR37984:SF5">
    <property type="entry name" value="PROTEIN NYNRIN-LIKE"/>
    <property type="match status" value="1"/>
</dbReference>
<dbReference type="CDD" id="cd09274">
    <property type="entry name" value="RNase_HI_RT_Ty3"/>
    <property type="match status" value="1"/>
</dbReference>
<protein>
    <recommendedName>
        <fullName evidence="1">RNA-directed DNA polymerase</fullName>
        <ecNumber evidence="1">2.7.7.49</ecNumber>
    </recommendedName>
</protein>
<evidence type="ECO:0000259" key="9">
    <source>
        <dbReference type="PROSITE" id="PS50994"/>
    </source>
</evidence>
<dbReference type="InterPro" id="IPR050951">
    <property type="entry name" value="Retrovirus_Pol_polyprotein"/>
</dbReference>
<reference evidence="10" key="2">
    <citation type="journal article" date="2024" name="Plant">
        <title>Genomic evolution and insights into agronomic trait innovations of Sesamum species.</title>
        <authorList>
            <person name="Miao H."/>
            <person name="Wang L."/>
            <person name="Qu L."/>
            <person name="Liu H."/>
            <person name="Sun Y."/>
            <person name="Le M."/>
            <person name="Wang Q."/>
            <person name="Wei S."/>
            <person name="Zheng Y."/>
            <person name="Lin W."/>
            <person name="Duan Y."/>
            <person name="Cao H."/>
            <person name="Xiong S."/>
            <person name="Wang X."/>
            <person name="Wei L."/>
            <person name="Li C."/>
            <person name="Ma Q."/>
            <person name="Ju M."/>
            <person name="Zhao R."/>
            <person name="Li G."/>
            <person name="Mu C."/>
            <person name="Tian Q."/>
            <person name="Mei H."/>
            <person name="Zhang T."/>
            <person name="Gao T."/>
            <person name="Zhang H."/>
        </authorList>
    </citation>
    <scope>NUCLEOTIDE SEQUENCE</scope>
    <source>
        <strain evidence="10">G02</strain>
    </source>
</reference>
<dbReference type="InterPro" id="IPR000477">
    <property type="entry name" value="RT_dom"/>
</dbReference>
<dbReference type="GO" id="GO:0008233">
    <property type="term" value="F:peptidase activity"/>
    <property type="evidence" value="ECO:0007669"/>
    <property type="project" value="UniProtKB-KW"/>
</dbReference>
<dbReference type="SUPFAM" id="SSF53098">
    <property type="entry name" value="Ribonuclease H-like"/>
    <property type="match status" value="1"/>
</dbReference>
<evidence type="ECO:0000256" key="7">
    <source>
        <dbReference type="ARBA" id="ARBA00022801"/>
    </source>
</evidence>
<dbReference type="InterPro" id="IPR012337">
    <property type="entry name" value="RNaseH-like_sf"/>
</dbReference>
<dbReference type="Gene3D" id="3.30.70.270">
    <property type="match status" value="2"/>
</dbReference>
<evidence type="ECO:0000256" key="4">
    <source>
        <dbReference type="ARBA" id="ARBA00022695"/>
    </source>
</evidence>
<keyword evidence="8" id="KW-0695">RNA-directed DNA polymerase</keyword>
<sequence>MREHSISILVDSGSSHNILQPRVAQFLSLTITPIASFSVMVGNGDSIQCSGFCPAVPLSISSHKFLVPFYILPIHGADAVLGAQWLSTLGLFLSDYSVPSMQFYHNGQLVTLSGNLCSTPTNASFSQFQRLLTTDAVHSLFAISVHTTAPSSSISPDSYVATLTPNVLLPDIYNLITEFRVVFDIPRGLPPHSHLDHHIHLLPNHPPVNVKPYRYPQSQKIVMTNLIIEMLRDGVIQPSTSPFSSPVLLVHKKDGTWRFCVDYLALNAITVRDRFPIPTVDELLDELHGATVFSKLDLRAGYHQIQVAPEDDHKTAFRTVDGHFEFLVMPFGLTNASATFQAAKLSKCHFGVSSIDYFGHIIAADGVRADPSKLRAIADWPTPHSIIALRGFLGLTGFYRLFVRHYASIAAPLTDLLKQKSFYWTSVANVAFQQLQAAMLALPVLHLRTSPNPLSKKMCPRMQAASTYEREMYAITEAVCRWRHYLLGRKFFIITDHQSLKGLLTQTIQTPTQYRWLTKLLGYDYEILYTPGKANVVADALSRHSAASLCLFVGLTVNTPSIIAALRQFFSSHPAGLLQPLPPPQQVWEDISMDFITNLPPSCGKLAIWVIVDRLSKYAHFIALPGKFSAPSLAAIFTIEIYRLHGMPKSIISDCEPRFLSTFWRELFRLSGTTLAYSSAYHPQTDGQTEVVNRVLSTYLRCFASEEPKLWFRYMHFG</sequence>
<organism evidence="10">
    <name type="scientific">Sesamum radiatum</name>
    <name type="common">Black benniseed</name>
    <dbReference type="NCBI Taxonomy" id="300843"/>
    <lineage>
        <taxon>Eukaryota</taxon>
        <taxon>Viridiplantae</taxon>
        <taxon>Streptophyta</taxon>
        <taxon>Embryophyta</taxon>
        <taxon>Tracheophyta</taxon>
        <taxon>Spermatophyta</taxon>
        <taxon>Magnoliopsida</taxon>
        <taxon>eudicotyledons</taxon>
        <taxon>Gunneridae</taxon>
        <taxon>Pentapetalae</taxon>
        <taxon>asterids</taxon>
        <taxon>lamiids</taxon>
        <taxon>Lamiales</taxon>
        <taxon>Pedaliaceae</taxon>
        <taxon>Sesamum</taxon>
    </lineage>
</organism>
<dbReference type="FunFam" id="3.30.70.270:FF:000020">
    <property type="entry name" value="Transposon Tf2-6 polyprotein-like Protein"/>
    <property type="match status" value="1"/>
</dbReference>
<keyword evidence="3" id="KW-0808">Transferase</keyword>
<dbReference type="GO" id="GO:0003964">
    <property type="term" value="F:RNA-directed DNA polymerase activity"/>
    <property type="evidence" value="ECO:0007669"/>
    <property type="project" value="UniProtKB-KW"/>
</dbReference>
<dbReference type="Pfam" id="PF17917">
    <property type="entry name" value="RT_RNaseH"/>
    <property type="match status" value="1"/>
</dbReference>
<evidence type="ECO:0000313" key="10">
    <source>
        <dbReference type="EMBL" id="KAL0373934.1"/>
    </source>
</evidence>
<evidence type="ECO:0000256" key="8">
    <source>
        <dbReference type="ARBA" id="ARBA00022918"/>
    </source>
</evidence>
<dbReference type="Gene3D" id="3.30.420.10">
    <property type="entry name" value="Ribonuclease H-like superfamily/Ribonuclease H"/>
    <property type="match status" value="1"/>
</dbReference>
<comment type="caution">
    <text evidence="10">The sequence shown here is derived from an EMBL/GenBank/DDBJ whole genome shotgun (WGS) entry which is preliminary data.</text>
</comment>
<dbReference type="GO" id="GO:0003676">
    <property type="term" value="F:nucleic acid binding"/>
    <property type="evidence" value="ECO:0007669"/>
    <property type="project" value="InterPro"/>
</dbReference>
<keyword evidence="4" id="KW-0548">Nucleotidyltransferase</keyword>